<name>A0ACB9MVK1_BAUVA</name>
<protein>
    <submittedName>
        <fullName evidence="1">Uncharacterized protein</fullName>
    </submittedName>
</protein>
<proteinExistence type="predicted"/>
<organism evidence="1 2">
    <name type="scientific">Bauhinia variegata</name>
    <name type="common">Purple orchid tree</name>
    <name type="synonym">Phanera variegata</name>
    <dbReference type="NCBI Taxonomy" id="167791"/>
    <lineage>
        <taxon>Eukaryota</taxon>
        <taxon>Viridiplantae</taxon>
        <taxon>Streptophyta</taxon>
        <taxon>Embryophyta</taxon>
        <taxon>Tracheophyta</taxon>
        <taxon>Spermatophyta</taxon>
        <taxon>Magnoliopsida</taxon>
        <taxon>eudicotyledons</taxon>
        <taxon>Gunneridae</taxon>
        <taxon>Pentapetalae</taxon>
        <taxon>rosids</taxon>
        <taxon>fabids</taxon>
        <taxon>Fabales</taxon>
        <taxon>Fabaceae</taxon>
        <taxon>Cercidoideae</taxon>
        <taxon>Cercideae</taxon>
        <taxon>Bauhiniinae</taxon>
        <taxon>Bauhinia</taxon>
    </lineage>
</organism>
<reference evidence="1 2" key="1">
    <citation type="journal article" date="2022" name="DNA Res.">
        <title>Chromosomal-level genome assembly of the orchid tree Bauhinia variegata (Leguminosae; Cercidoideae) supports the allotetraploid origin hypothesis of Bauhinia.</title>
        <authorList>
            <person name="Zhong Y."/>
            <person name="Chen Y."/>
            <person name="Zheng D."/>
            <person name="Pang J."/>
            <person name="Liu Y."/>
            <person name="Luo S."/>
            <person name="Meng S."/>
            <person name="Qian L."/>
            <person name="Wei D."/>
            <person name="Dai S."/>
            <person name="Zhou R."/>
        </authorList>
    </citation>
    <scope>NUCLEOTIDE SEQUENCE [LARGE SCALE GENOMIC DNA]</scope>
    <source>
        <strain evidence="1">BV-YZ2020</strain>
    </source>
</reference>
<dbReference type="Proteomes" id="UP000828941">
    <property type="component" value="Chromosome 8"/>
</dbReference>
<evidence type="ECO:0000313" key="1">
    <source>
        <dbReference type="EMBL" id="KAI4328088.1"/>
    </source>
</evidence>
<gene>
    <name evidence="1" type="ORF">L6164_020475</name>
</gene>
<evidence type="ECO:0000313" key="2">
    <source>
        <dbReference type="Proteomes" id="UP000828941"/>
    </source>
</evidence>
<comment type="caution">
    <text evidence="1">The sequence shown here is derived from an EMBL/GenBank/DDBJ whole genome shotgun (WGS) entry which is preliminary data.</text>
</comment>
<keyword evidence="2" id="KW-1185">Reference proteome</keyword>
<dbReference type="EMBL" id="CM039433">
    <property type="protein sequence ID" value="KAI4328088.1"/>
    <property type="molecule type" value="Genomic_DNA"/>
</dbReference>
<sequence>MGSEEEKLVCDPREKTFHIFRAFMTGIAKIDELGKAGSRLLIGFQEALEFLRRPSIDGTSELVDKIIVANETKRVKSYVKAGCRTPHDGAQNVSKLHSCNVGLLDHISKAKVIVNELEGLLEDATDSIQGTLRDLSPVSDPDLGDVELNGEATCNDKEEMALCDSQNNDITHLGTLMATLYSMVKQDYLMQERIISALGPKMSAGELESYCLMWSLRPFINDDIMHQAWRLIP</sequence>
<accession>A0ACB9MVK1</accession>